<dbReference type="Gene3D" id="1.20.120.20">
    <property type="entry name" value="Apolipoprotein"/>
    <property type="match status" value="1"/>
</dbReference>
<keyword evidence="2" id="KW-1133">Transmembrane helix</keyword>
<dbReference type="EMBL" id="KR063280">
    <property type="protein sequence ID" value="AKL88314.1"/>
    <property type="molecule type" value="Genomic_DNA"/>
</dbReference>
<accession>A0A0K0NL45</accession>
<feature type="region of interest" description="Disordered" evidence="1">
    <location>
        <begin position="1073"/>
        <end position="1093"/>
    </location>
</feature>
<keyword evidence="4" id="KW-1185">Reference proteome</keyword>
<reference evidence="3 4" key="1">
    <citation type="journal article" date="2015" name="PLoS ONE">
        <title>Lysis to Kill: Evaluation of the Lytic Abilities, and Genomics of Nine Bacteriophages Infective for Gordonia spp. and Their Potential Use in Activated Sludge Foam Biocontrol.</title>
        <authorList>
            <person name="Dyson Z.A."/>
            <person name="Tucci J."/>
            <person name="Seviour R.J."/>
            <person name="Petrovski S."/>
        </authorList>
    </citation>
    <scope>NUCLEOTIDE SEQUENCE [LARGE SCALE GENOMIC DNA]</scope>
</reference>
<feature type="transmembrane region" description="Helical" evidence="2">
    <location>
        <begin position="848"/>
        <end position="874"/>
    </location>
</feature>
<dbReference type="OrthoDB" id="349at10239"/>
<dbReference type="RefSeq" id="YP_009273515.1">
    <property type="nucleotide sequence ID" value="NC_030906.1"/>
</dbReference>
<feature type="transmembrane region" description="Helical" evidence="2">
    <location>
        <begin position="527"/>
        <end position="550"/>
    </location>
</feature>
<feature type="transmembrane region" description="Helical" evidence="2">
    <location>
        <begin position="780"/>
        <end position="801"/>
    </location>
</feature>
<feature type="transmembrane region" description="Helical" evidence="2">
    <location>
        <begin position="915"/>
        <end position="935"/>
    </location>
</feature>
<dbReference type="PANTHER" id="PTHR37813">
    <property type="entry name" value="FELS-2 PROPHAGE PROTEIN"/>
    <property type="match status" value="1"/>
</dbReference>
<keyword evidence="2" id="KW-0472">Membrane</keyword>
<evidence type="ECO:0000313" key="3">
    <source>
        <dbReference type="EMBL" id="AKL88314.1"/>
    </source>
</evidence>
<dbReference type="GeneID" id="28801082"/>
<name>A0A0K0NL45_9CAUD</name>
<feature type="transmembrane region" description="Helical" evidence="2">
    <location>
        <begin position="615"/>
        <end position="633"/>
    </location>
</feature>
<dbReference type="PANTHER" id="PTHR37813:SF1">
    <property type="entry name" value="FELS-2 PROPHAGE PROTEIN"/>
    <property type="match status" value="1"/>
</dbReference>
<feature type="transmembrane region" description="Helical" evidence="2">
    <location>
        <begin position="672"/>
        <end position="691"/>
    </location>
</feature>
<feature type="region of interest" description="Disordered" evidence="1">
    <location>
        <begin position="84"/>
        <end position="103"/>
    </location>
</feature>
<feature type="transmembrane region" description="Helical" evidence="2">
    <location>
        <begin position="813"/>
        <end position="836"/>
    </location>
</feature>
<gene>
    <name evidence="3" type="ORF">GMA6_33</name>
</gene>
<feature type="compositionally biased region" description="Polar residues" evidence="1">
    <location>
        <begin position="29"/>
        <end position="47"/>
    </location>
</feature>
<dbReference type="KEGG" id="vg:28801082"/>
<protein>
    <submittedName>
        <fullName evidence="3">Putative tape measure protein</fullName>
    </submittedName>
</protein>
<evidence type="ECO:0000256" key="1">
    <source>
        <dbReference type="SAM" id="MobiDB-lite"/>
    </source>
</evidence>
<keyword evidence="2" id="KW-0812">Transmembrane</keyword>
<feature type="region of interest" description="Disordered" evidence="1">
    <location>
        <begin position="29"/>
        <end position="77"/>
    </location>
</feature>
<evidence type="ECO:0000313" key="4">
    <source>
        <dbReference type="Proteomes" id="UP000203886"/>
    </source>
</evidence>
<organism evidence="3 4">
    <name type="scientific">Gordonia phage GMA6</name>
    <dbReference type="NCBI Taxonomy" id="1647285"/>
    <lineage>
        <taxon>Viruses</taxon>
        <taxon>Duplodnaviria</taxon>
        <taxon>Heunggongvirae</taxon>
        <taxon>Uroviricota</taxon>
        <taxon>Caudoviricetes</taxon>
        <taxon>Bendigovirus</taxon>
        <taxon>Bendigovirus GMA6</taxon>
    </lineage>
</organism>
<evidence type="ECO:0000256" key="2">
    <source>
        <dbReference type="SAM" id="Phobius"/>
    </source>
</evidence>
<dbReference type="Proteomes" id="UP000203886">
    <property type="component" value="Segment"/>
</dbReference>
<sequence>MPGSDDETIIVRAILRDELSDQANRVDESLTNLRSSMDETASSTDNLTDAERRNQQQSERTARQIASENRARDERGRFIRTETTEVNNNSSSLRRNTRERSASNKIAAKSTKSFGKLLGLFGQFAKVGTMLDAVVTAAPGVMALGAAGVAAGAGLSQLSGAALPLPALMLGVGQAMGVMKMATAGMGDAVKALSSGEFDKFAEATKDMSPAAIATAKSLGEMGQQFSEMKKEIQGKVFEGLSARFDTLGKNIMPAVKASFMGTAEGINTGVKALLDFTNSAQGLRQVKTILAGTSTISKDFAIGMGDAGRAAIGMLSATMPVAKQMSEQLRAGMNGLANSIQANQGKITAFAQRGYDLFRRIVGVLVDLGKGIFNIGKQSLGLAGFMGKGIEDMARKFEQWTSSVEGQNKIGQVFAQAKPVLEAVGRLIGVVATEFGKLATNAGNNQNLVNLIDKLAEMVPIMADIAQQAGGNFLPSLMKIADAVLRIVEGMDTMGPMAILMSAVAEPTAILADAFTALPGPIQQTIGYLVMFGLAVKTAAASALGQYILQTQFATAWTNYFKLALSSAMTRMKAFAAAKMATALTAIKTGFMAAATAVRAFSMSLLSFLFTNPIGWIILAVIALVAVFVILWKKCEGFRNVVKAIGQWFVDVWNNTLFPIIMKVWEWMKMAWDKVYAVVSTVVMAIVNWFRSNWDTIKAIAMGVFNALKLYVTIMFNIYKAIFLAIVAVVKFVFNLIKTIVTTAFNVIKAVVLFFAPVFIGAFKLFVSVVRLVFTVIKAIITVAFAVIKLIVLVVIYAIIQAWKGLVAVWRFIWSIVMAVVRPIWAAIKIGWTFLWNTIKTVFMAVWNAILAVIRFLAPIVQGVMNFVSMIFTTAWNIIKMVASVVFNAIAAVIRTIIGVVMTVGGAIRSGFSSAWNFVSGIVSSVVGTIRGIIDTISGVVTRVAGSVRSGFEGAFNAVKNVVGGVIDTIKGWIDSITSKINSMKDGIVGVLDTINPFNFAGGPITAGTTSYVGELGPEAFVTHTGKVEMIGERGMELRTFNRPGYIVPNHVLNGVADSSVPKGVMNKLAKANAPQPTMGTQTSAAGHSRLSSNDYMKGQQGGGNNYTINIHGSGSNEIRTAVVAAVRDIERSNKERD</sequence>
<feature type="transmembrane region" description="Helical" evidence="2">
    <location>
        <begin position="886"/>
        <end position="909"/>
    </location>
</feature>
<feature type="compositionally biased region" description="Polar residues" evidence="1">
    <location>
        <begin position="1076"/>
        <end position="1093"/>
    </location>
</feature>
<feature type="transmembrane region" description="Helical" evidence="2">
    <location>
        <begin position="582"/>
        <end position="603"/>
    </location>
</feature>
<feature type="compositionally biased region" description="Polar residues" evidence="1">
    <location>
        <begin position="55"/>
        <end position="67"/>
    </location>
</feature>
<proteinExistence type="predicted"/>
<feature type="transmembrane region" description="Helical" evidence="2">
    <location>
        <begin position="711"/>
        <end position="735"/>
    </location>
</feature>
<feature type="transmembrane region" description="Helical" evidence="2">
    <location>
        <begin position="747"/>
        <end position="768"/>
    </location>
</feature>